<comment type="caution">
    <text evidence="9">The sequence shown here is derived from an EMBL/GenBank/DDBJ whole genome shotgun (WGS) entry which is preliminary data.</text>
</comment>
<comment type="similarity">
    <text evidence="2 5">Belongs to the RecX family.</text>
</comment>
<evidence type="ECO:0000313" key="10">
    <source>
        <dbReference type="Proteomes" id="UP000179157"/>
    </source>
</evidence>
<dbReference type="HAMAP" id="MF_01114">
    <property type="entry name" value="RecX"/>
    <property type="match status" value="1"/>
</dbReference>
<evidence type="ECO:0000256" key="3">
    <source>
        <dbReference type="ARBA" id="ARBA00018111"/>
    </source>
</evidence>
<dbReference type="InterPro" id="IPR003783">
    <property type="entry name" value="Regulatory_RecX"/>
</dbReference>
<comment type="subcellular location">
    <subcellularLocation>
        <location evidence="1 5">Cytoplasm</location>
    </subcellularLocation>
</comment>
<evidence type="ECO:0000259" key="6">
    <source>
        <dbReference type="Pfam" id="PF02631"/>
    </source>
</evidence>
<dbReference type="PANTHER" id="PTHR33602">
    <property type="entry name" value="REGULATORY PROTEIN RECX FAMILY PROTEIN"/>
    <property type="match status" value="1"/>
</dbReference>
<proteinExistence type="inferred from homology"/>
<dbReference type="InterPro" id="IPR053924">
    <property type="entry name" value="RecX_HTH_2nd"/>
</dbReference>
<sequence>MKKLQRDKGRNLLNDELAQAREHILRLLSFRPRSIHETRSRLKRAGYPSSAIQQVIQEAEERGWLDDASFAKLWVQDRLATKPKGRAQLKSELRAKGVTDELIEQALNEVEIDERQIIQQLIEQQKTRYRGDDRIARERKLYAYLRRRGFSPEAIRRALRQTI</sequence>
<accession>A0A1F5UNK5</accession>
<feature type="domain" description="RecX first three-helical" evidence="8">
    <location>
        <begin position="20"/>
        <end position="57"/>
    </location>
</feature>
<dbReference type="PANTHER" id="PTHR33602:SF1">
    <property type="entry name" value="REGULATORY PROTEIN RECX FAMILY PROTEIN"/>
    <property type="match status" value="1"/>
</dbReference>
<dbReference type="STRING" id="1817864.A2Z21_08075"/>
<feature type="domain" description="RecX second three-helical" evidence="6">
    <location>
        <begin position="66"/>
        <end position="107"/>
    </location>
</feature>
<dbReference type="AlphaFoldDB" id="A0A1F5UNK5"/>
<dbReference type="InterPro" id="IPR053926">
    <property type="entry name" value="RecX_HTH_1st"/>
</dbReference>
<evidence type="ECO:0000259" key="7">
    <source>
        <dbReference type="Pfam" id="PF21981"/>
    </source>
</evidence>
<keyword evidence="4 5" id="KW-0963">Cytoplasm</keyword>
<dbReference type="InterPro" id="IPR036388">
    <property type="entry name" value="WH-like_DNA-bd_sf"/>
</dbReference>
<protein>
    <recommendedName>
        <fullName evidence="3 5">Regulatory protein RecX</fullName>
    </recommendedName>
</protein>
<comment type="function">
    <text evidence="5">Modulates RecA activity.</text>
</comment>
<name>A0A1F5UNK5_FRAXR</name>
<evidence type="ECO:0000256" key="4">
    <source>
        <dbReference type="ARBA" id="ARBA00022490"/>
    </source>
</evidence>
<dbReference type="Pfam" id="PF02631">
    <property type="entry name" value="RecX_HTH2"/>
    <property type="match status" value="1"/>
</dbReference>
<feature type="domain" description="RecX third three-helical" evidence="7">
    <location>
        <begin position="113"/>
        <end position="159"/>
    </location>
</feature>
<dbReference type="EMBL" id="MFGX01000130">
    <property type="protein sequence ID" value="OGF52727.1"/>
    <property type="molecule type" value="Genomic_DNA"/>
</dbReference>
<dbReference type="Proteomes" id="UP000179157">
    <property type="component" value="Unassembled WGS sequence"/>
</dbReference>
<evidence type="ECO:0000256" key="5">
    <source>
        <dbReference type="HAMAP-Rule" id="MF_01114"/>
    </source>
</evidence>
<dbReference type="GO" id="GO:0006282">
    <property type="term" value="P:regulation of DNA repair"/>
    <property type="evidence" value="ECO:0007669"/>
    <property type="project" value="UniProtKB-UniRule"/>
</dbReference>
<organism evidence="9 10">
    <name type="scientific">Fraserbacteria sp. (strain RBG_16_55_9)</name>
    <dbReference type="NCBI Taxonomy" id="1817864"/>
    <lineage>
        <taxon>Bacteria</taxon>
        <taxon>Candidatus Fraseribacteriota</taxon>
    </lineage>
</organism>
<evidence type="ECO:0000256" key="1">
    <source>
        <dbReference type="ARBA" id="ARBA00004496"/>
    </source>
</evidence>
<evidence type="ECO:0000256" key="2">
    <source>
        <dbReference type="ARBA" id="ARBA00009695"/>
    </source>
</evidence>
<evidence type="ECO:0000259" key="8">
    <source>
        <dbReference type="Pfam" id="PF21982"/>
    </source>
</evidence>
<reference evidence="9 10" key="1">
    <citation type="journal article" date="2016" name="Nat. Commun.">
        <title>Thousands of microbial genomes shed light on interconnected biogeochemical processes in an aquifer system.</title>
        <authorList>
            <person name="Anantharaman K."/>
            <person name="Brown C.T."/>
            <person name="Hug L.A."/>
            <person name="Sharon I."/>
            <person name="Castelle C.J."/>
            <person name="Probst A.J."/>
            <person name="Thomas B.C."/>
            <person name="Singh A."/>
            <person name="Wilkins M.J."/>
            <person name="Karaoz U."/>
            <person name="Brodie E.L."/>
            <person name="Williams K.H."/>
            <person name="Hubbard S.S."/>
            <person name="Banfield J.F."/>
        </authorList>
    </citation>
    <scope>NUCLEOTIDE SEQUENCE [LARGE SCALE GENOMIC DNA]</scope>
    <source>
        <strain evidence="10">RBG_16_55_9</strain>
    </source>
</reference>
<dbReference type="Pfam" id="PF21982">
    <property type="entry name" value="RecX_HTH1"/>
    <property type="match status" value="1"/>
</dbReference>
<gene>
    <name evidence="5" type="primary">recX</name>
    <name evidence="9" type="ORF">A2Z21_08075</name>
</gene>
<evidence type="ECO:0000313" key="9">
    <source>
        <dbReference type="EMBL" id="OGF52727.1"/>
    </source>
</evidence>
<dbReference type="Pfam" id="PF21981">
    <property type="entry name" value="RecX_HTH3"/>
    <property type="match status" value="1"/>
</dbReference>
<dbReference type="InterPro" id="IPR053925">
    <property type="entry name" value="RecX_HTH_3rd"/>
</dbReference>
<dbReference type="Gene3D" id="1.10.10.10">
    <property type="entry name" value="Winged helix-like DNA-binding domain superfamily/Winged helix DNA-binding domain"/>
    <property type="match status" value="3"/>
</dbReference>
<dbReference type="GO" id="GO:0005737">
    <property type="term" value="C:cytoplasm"/>
    <property type="evidence" value="ECO:0007669"/>
    <property type="project" value="UniProtKB-SubCell"/>
</dbReference>